<dbReference type="AlphaFoldDB" id="X6LCQ4"/>
<accession>X6LCQ4</accession>
<reference evidence="2 3" key="1">
    <citation type="journal article" date="2013" name="Curr. Biol.">
        <title>The Genome of the Foraminiferan Reticulomyxa filosa.</title>
        <authorList>
            <person name="Glockner G."/>
            <person name="Hulsmann N."/>
            <person name="Schleicher M."/>
            <person name="Noegel A.A."/>
            <person name="Eichinger L."/>
            <person name="Gallinger C."/>
            <person name="Pawlowski J."/>
            <person name="Sierra R."/>
            <person name="Euteneuer U."/>
            <person name="Pillet L."/>
            <person name="Moustafa A."/>
            <person name="Platzer M."/>
            <person name="Groth M."/>
            <person name="Szafranski K."/>
            <person name="Schliwa M."/>
        </authorList>
    </citation>
    <scope>NUCLEOTIDE SEQUENCE [LARGE SCALE GENOMIC DNA]</scope>
</reference>
<dbReference type="PROSITE" id="PS50003">
    <property type="entry name" value="PH_DOMAIN"/>
    <property type="match status" value="1"/>
</dbReference>
<dbReference type="InterPro" id="IPR001849">
    <property type="entry name" value="PH_domain"/>
</dbReference>
<evidence type="ECO:0000313" key="3">
    <source>
        <dbReference type="Proteomes" id="UP000023152"/>
    </source>
</evidence>
<dbReference type="Proteomes" id="UP000023152">
    <property type="component" value="Unassembled WGS sequence"/>
</dbReference>
<sequence>AQLIYEQQMSSYAPCQELLDAVKELFRVLKLAKTTNKDVTVPKHYLSEKRTDDGRKLLLRNGVTIRKYDNKKQMWKKKFLKLSPDSCYLQFLSGHSSSNNASGSPTERYKAIEVENIVDILPYDGHVSNHKNTTFQLIGKKSLSQGGGEFSILFQLKTKEEFLIWKNAFAVFVSQLRKNQK</sequence>
<name>X6LCQ4_RETFI</name>
<protein>
    <recommendedName>
        <fullName evidence="1">PH domain-containing protein</fullName>
    </recommendedName>
</protein>
<feature type="domain" description="PH" evidence="1">
    <location>
        <begin position="57"/>
        <end position="174"/>
    </location>
</feature>
<feature type="non-terminal residue" evidence="2">
    <location>
        <position position="1"/>
    </location>
</feature>
<keyword evidence="3" id="KW-1185">Reference proteome</keyword>
<comment type="caution">
    <text evidence="2">The sequence shown here is derived from an EMBL/GenBank/DDBJ whole genome shotgun (WGS) entry which is preliminary data.</text>
</comment>
<proteinExistence type="predicted"/>
<evidence type="ECO:0000313" key="2">
    <source>
        <dbReference type="EMBL" id="ETN99323.1"/>
    </source>
</evidence>
<dbReference type="EMBL" id="ASPP01044293">
    <property type="protein sequence ID" value="ETN99323.1"/>
    <property type="molecule type" value="Genomic_DNA"/>
</dbReference>
<gene>
    <name evidence="2" type="ORF">RFI_38158</name>
</gene>
<organism evidence="2 3">
    <name type="scientific">Reticulomyxa filosa</name>
    <dbReference type="NCBI Taxonomy" id="46433"/>
    <lineage>
        <taxon>Eukaryota</taxon>
        <taxon>Sar</taxon>
        <taxon>Rhizaria</taxon>
        <taxon>Retaria</taxon>
        <taxon>Foraminifera</taxon>
        <taxon>Monothalamids</taxon>
        <taxon>Reticulomyxidae</taxon>
        <taxon>Reticulomyxa</taxon>
    </lineage>
</organism>
<evidence type="ECO:0000259" key="1">
    <source>
        <dbReference type="PROSITE" id="PS50003"/>
    </source>
</evidence>
<dbReference type="SUPFAM" id="SSF50729">
    <property type="entry name" value="PH domain-like"/>
    <property type="match status" value="1"/>
</dbReference>